<organism evidence="4 5">
    <name type="scientific">Wolfiporia cocos (strain MD-104)</name>
    <name type="common">Brown rot fungus</name>
    <dbReference type="NCBI Taxonomy" id="742152"/>
    <lineage>
        <taxon>Eukaryota</taxon>
        <taxon>Fungi</taxon>
        <taxon>Dikarya</taxon>
        <taxon>Basidiomycota</taxon>
        <taxon>Agaricomycotina</taxon>
        <taxon>Agaricomycetes</taxon>
        <taxon>Polyporales</taxon>
        <taxon>Phaeolaceae</taxon>
        <taxon>Wolfiporia</taxon>
    </lineage>
</organism>
<dbReference type="InterPro" id="IPR050425">
    <property type="entry name" value="NAD(P)_dehydrat-like"/>
</dbReference>
<evidence type="ECO:0000256" key="2">
    <source>
        <dbReference type="ARBA" id="ARBA00023445"/>
    </source>
</evidence>
<dbReference type="PANTHER" id="PTHR10366">
    <property type="entry name" value="NAD DEPENDENT EPIMERASE/DEHYDRATASE"/>
    <property type="match status" value="1"/>
</dbReference>
<evidence type="ECO:0000313" key="5">
    <source>
        <dbReference type="Proteomes" id="UP000218811"/>
    </source>
</evidence>
<dbReference type="OrthoDB" id="2735536at2759"/>
<keyword evidence="5" id="KW-1185">Reference proteome</keyword>
<dbReference type="SUPFAM" id="SSF51735">
    <property type="entry name" value="NAD(P)-binding Rossmann-fold domains"/>
    <property type="match status" value="1"/>
</dbReference>
<dbReference type="CDD" id="cd05227">
    <property type="entry name" value="AR_SDR_e"/>
    <property type="match status" value="1"/>
</dbReference>
<dbReference type="Gene3D" id="3.40.50.720">
    <property type="entry name" value="NAD(P)-binding Rossmann-like Domain"/>
    <property type="match status" value="1"/>
</dbReference>
<dbReference type="STRING" id="742152.A0A2H3K268"/>
<evidence type="ECO:0000259" key="3">
    <source>
        <dbReference type="Pfam" id="PF01370"/>
    </source>
</evidence>
<sequence length="342" mass="37865">MPIVTSGKVLVTGANGYVAVWVARTLLEQGYTVRGTVRSESKAAHLRKVFASYADKFETVVVDDITKAGAFDEAVKGVDAIEHTASPYHFKAGDPDELIVPAVHGTTRILESALAYGDAVRRIVVTSSTAAIMEPKSGPYTYTELDWNDSAVEAVRTKGRAASQPDKYRASKVLAERAAWEFVEKNKERVSWDLVTLNPPFVYGPALHEVDRPETLNESMHSWFHSVFKNLHEPKQLGVIGGGWIDVRDLAEAHVLAIKRPEAGGERILVASGEWKWQDWINAARSYGVPTSTGDDSYDSATAVHSMRFNTTKASQLLGLKYRSIEQSTRDIVEDFKARKWI</sequence>
<protein>
    <submittedName>
        <fullName evidence="4">NAD(P)-binding protein</fullName>
    </submittedName>
</protein>
<dbReference type="GO" id="GO:0016616">
    <property type="term" value="F:oxidoreductase activity, acting on the CH-OH group of donors, NAD or NADP as acceptor"/>
    <property type="evidence" value="ECO:0007669"/>
    <property type="project" value="TreeGrafter"/>
</dbReference>
<evidence type="ECO:0000256" key="1">
    <source>
        <dbReference type="ARBA" id="ARBA00023002"/>
    </source>
</evidence>
<evidence type="ECO:0000313" key="4">
    <source>
        <dbReference type="EMBL" id="PCH42487.1"/>
    </source>
</evidence>
<dbReference type="InterPro" id="IPR036291">
    <property type="entry name" value="NAD(P)-bd_dom_sf"/>
</dbReference>
<accession>A0A2H3K268</accession>
<dbReference type="OMA" id="WEFYEAN"/>
<dbReference type="Proteomes" id="UP000218811">
    <property type="component" value="Unassembled WGS sequence"/>
</dbReference>
<keyword evidence="1" id="KW-0560">Oxidoreductase</keyword>
<dbReference type="InterPro" id="IPR001509">
    <property type="entry name" value="Epimerase_deHydtase"/>
</dbReference>
<name>A0A2H3K268_WOLCO</name>
<dbReference type="PANTHER" id="PTHR10366:SF564">
    <property type="entry name" value="STEROL-4-ALPHA-CARBOXYLATE 3-DEHYDROGENASE, DECARBOXYLATING"/>
    <property type="match status" value="1"/>
</dbReference>
<feature type="domain" description="NAD-dependent epimerase/dehydratase" evidence="3">
    <location>
        <begin position="9"/>
        <end position="267"/>
    </location>
</feature>
<gene>
    <name evidence="4" type="ORF">WOLCODRAFT_137934</name>
</gene>
<proteinExistence type="inferred from homology"/>
<dbReference type="Pfam" id="PF01370">
    <property type="entry name" value="Epimerase"/>
    <property type="match status" value="1"/>
</dbReference>
<dbReference type="EMBL" id="KB468124">
    <property type="protein sequence ID" value="PCH42487.1"/>
    <property type="molecule type" value="Genomic_DNA"/>
</dbReference>
<comment type="similarity">
    <text evidence="2">Belongs to the NAD(P)-dependent epimerase/dehydratase family. Dihydroflavonol-4-reductase subfamily.</text>
</comment>
<reference evidence="4 5" key="1">
    <citation type="journal article" date="2012" name="Science">
        <title>The Paleozoic origin of enzymatic lignin decomposition reconstructed from 31 fungal genomes.</title>
        <authorList>
            <person name="Floudas D."/>
            <person name="Binder M."/>
            <person name="Riley R."/>
            <person name="Barry K."/>
            <person name="Blanchette R.A."/>
            <person name="Henrissat B."/>
            <person name="Martinez A.T."/>
            <person name="Otillar R."/>
            <person name="Spatafora J.W."/>
            <person name="Yadav J.S."/>
            <person name="Aerts A."/>
            <person name="Benoit I."/>
            <person name="Boyd A."/>
            <person name="Carlson A."/>
            <person name="Copeland A."/>
            <person name="Coutinho P.M."/>
            <person name="de Vries R.P."/>
            <person name="Ferreira P."/>
            <person name="Findley K."/>
            <person name="Foster B."/>
            <person name="Gaskell J."/>
            <person name="Glotzer D."/>
            <person name="Gorecki P."/>
            <person name="Heitman J."/>
            <person name="Hesse C."/>
            <person name="Hori C."/>
            <person name="Igarashi K."/>
            <person name="Jurgens J.A."/>
            <person name="Kallen N."/>
            <person name="Kersten P."/>
            <person name="Kohler A."/>
            <person name="Kuees U."/>
            <person name="Kumar T.K.A."/>
            <person name="Kuo A."/>
            <person name="LaButti K."/>
            <person name="Larrondo L.F."/>
            <person name="Lindquist E."/>
            <person name="Ling A."/>
            <person name="Lombard V."/>
            <person name="Lucas S."/>
            <person name="Lundell T."/>
            <person name="Martin R."/>
            <person name="McLaughlin D.J."/>
            <person name="Morgenstern I."/>
            <person name="Morin E."/>
            <person name="Murat C."/>
            <person name="Nagy L.G."/>
            <person name="Nolan M."/>
            <person name="Ohm R.A."/>
            <person name="Patyshakuliyeva A."/>
            <person name="Rokas A."/>
            <person name="Ruiz-Duenas F.J."/>
            <person name="Sabat G."/>
            <person name="Salamov A."/>
            <person name="Samejima M."/>
            <person name="Schmutz J."/>
            <person name="Slot J.C."/>
            <person name="St John F."/>
            <person name="Stenlid J."/>
            <person name="Sun H."/>
            <person name="Sun S."/>
            <person name="Syed K."/>
            <person name="Tsang A."/>
            <person name="Wiebenga A."/>
            <person name="Young D."/>
            <person name="Pisabarro A."/>
            <person name="Eastwood D.C."/>
            <person name="Martin F."/>
            <person name="Cullen D."/>
            <person name="Grigoriev I.V."/>
            <person name="Hibbett D.S."/>
        </authorList>
    </citation>
    <scope>NUCLEOTIDE SEQUENCE [LARGE SCALE GENOMIC DNA]</scope>
    <source>
        <strain evidence="4 5">MD-104</strain>
    </source>
</reference>
<dbReference type="AlphaFoldDB" id="A0A2H3K268"/>